<evidence type="ECO:0000313" key="3">
    <source>
        <dbReference type="Proteomes" id="UP000199341"/>
    </source>
</evidence>
<sequence>MATSKVHAAYLVKAVNLVGGPHLPSGVPDNTTATCDGPRGGARTGRRARATHGFARAEASRRPGSTSPAPQKHFDRDVLLAALPEHGYRERFARAVAGAGGPGRAAGDIRRRLCPLRGRGRALFDVTCSAGADKAEHPGLTTAGKDLPTALLPTAARLAPDRERAYDLLLRVASAAQGIRLPAAGAVRRLRAGAGRHRPTARRPRPGHRRRDRRTVCTPELTGARPSPGPGAGRVGARGQHAGQEPLGALAGLPSGTDGPAELSAGAGVRITRAASSTATAVMPADAAMAVS</sequence>
<evidence type="ECO:0000256" key="1">
    <source>
        <dbReference type="SAM" id="MobiDB-lite"/>
    </source>
</evidence>
<feature type="region of interest" description="Disordered" evidence="1">
    <location>
        <begin position="28"/>
        <end position="72"/>
    </location>
</feature>
<evidence type="ECO:0000313" key="2">
    <source>
        <dbReference type="EMBL" id="SDO65446.1"/>
    </source>
</evidence>
<organism evidence="2 3">
    <name type="scientific">Actinacidiphila guanduensis</name>
    <dbReference type="NCBI Taxonomy" id="310781"/>
    <lineage>
        <taxon>Bacteria</taxon>
        <taxon>Bacillati</taxon>
        <taxon>Actinomycetota</taxon>
        <taxon>Actinomycetes</taxon>
        <taxon>Kitasatosporales</taxon>
        <taxon>Streptomycetaceae</taxon>
        <taxon>Actinacidiphila</taxon>
    </lineage>
</organism>
<accession>A0A1H0LBL9</accession>
<dbReference type="AlphaFoldDB" id="A0A1H0LBL9"/>
<protein>
    <submittedName>
        <fullName evidence="2">Uncharacterized protein</fullName>
    </submittedName>
</protein>
<dbReference type="EMBL" id="FNIE01000011">
    <property type="protein sequence ID" value="SDO65446.1"/>
    <property type="molecule type" value="Genomic_DNA"/>
</dbReference>
<proteinExistence type="predicted"/>
<gene>
    <name evidence="2" type="ORF">SAMN05216259_111148</name>
</gene>
<feature type="region of interest" description="Disordered" evidence="1">
    <location>
        <begin position="192"/>
        <end position="240"/>
    </location>
</feature>
<dbReference type="Proteomes" id="UP000199341">
    <property type="component" value="Unassembled WGS sequence"/>
</dbReference>
<reference evidence="2 3" key="1">
    <citation type="submission" date="2016-10" db="EMBL/GenBank/DDBJ databases">
        <authorList>
            <person name="de Groot N.N."/>
        </authorList>
    </citation>
    <scope>NUCLEOTIDE SEQUENCE [LARGE SCALE GENOMIC DNA]</scope>
    <source>
        <strain evidence="2 3">CGMCC 4.2022</strain>
    </source>
</reference>
<name>A0A1H0LBL9_9ACTN</name>
<keyword evidence="3" id="KW-1185">Reference proteome</keyword>
<feature type="compositionally biased region" description="Basic residues" evidence="1">
    <location>
        <begin position="192"/>
        <end position="213"/>
    </location>
</feature>